<reference evidence="3" key="1">
    <citation type="submission" date="2021-02" db="EMBL/GenBank/DDBJ databases">
        <title>Sequencing the genomes of 1000 actinobacteria strains.</title>
        <authorList>
            <person name="Klenk H.-P."/>
        </authorList>
    </citation>
    <scope>NUCLEOTIDE SEQUENCE</scope>
    <source>
        <strain evidence="3">DSM 22850</strain>
    </source>
</reference>
<keyword evidence="1" id="KW-0472">Membrane</keyword>
<evidence type="ECO:0000313" key="4">
    <source>
        <dbReference type="Proteomes" id="UP000675163"/>
    </source>
</evidence>
<comment type="subcellular location">
    <subcellularLocation>
        <location evidence="1">Cell membrane</location>
        <topology evidence="1">Multi-pass membrane protein</topology>
    </subcellularLocation>
</comment>
<comment type="similarity">
    <text evidence="1">Belongs to the SURF1 family.</text>
</comment>
<dbReference type="RefSeq" id="WP_342452176.1">
    <property type="nucleotide sequence ID" value="NZ_JAFIDA010000001.1"/>
</dbReference>
<name>A0A940T4Z9_9MICO</name>
<dbReference type="Proteomes" id="UP000675163">
    <property type="component" value="Unassembled WGS sequence"/>
</dbReference>
<dbReference type="Pfam" id="PF02104">
    <property type="entry name" value="SURF1"/>
    <property type="match status" value="1"/>
</dbReference>
<comment type="caution">
    <text evidence="3">The sequence shown here is derived from an EMBL/GenBank/DDBJ whole genome shotgun (WGS) entry which is preliminary data.</text>
</comment>
<keyword evidence="1" id="KW-1003">Cell membrane</keyword>
<dbReference type="EMBL" id="JAFIDA010000001">
    <property type="protein sequence ID" value="MBP1327344.1"/>
    <property type="molecule type" value="Genomic_DNA"/>
</dbReference>
<dbReference type="InterPro" id="IPR002994">
    <property type="entry name" value="Surf1/Shy1"/>
</dbReference>
<feature type="compositionally biased region" description="Low complexity" evidence="2">
    <location>
        <begin position="283"/>
        <end position="297"/>
    </location>
</feature>
<gene>
    <name evidence="3" type="ORF">JOF28_002576</name>
</gene>
<keyword evidence="1" id="KW-1133">Transmembrane helix</keyword>
<sequence>MSGSKTPEYLGEPTLARVMRRPQWILALLLALAVAAGFALLAQWQAGIAVQNQAQEQSDTETPRPLADLASATKGVTDAGAEMVALAGGEFAAEDFVVVSSRVNDGVEGSWVVGNLVTQAPNAEPGAHLAVAVGWSPNETAAQAIADQLSRDPALLDGSLIEGRYMVAEAPEVPRPDADPQALDTMMPAQLANVWGHVDGPVYAGFLVMHPSDPAELAALGLDPIDSFAPVPADAVNWLNVFYAIEWLVFGGFAVFFWYRLSRDAWEKEHEMQILEAEAAAEAAAAPASTEDTVAAAPNTARKVD</sequence>
<dbReference type="GO" id="GO:0005886">
    <property type="term" value="C:plasma membrane"/>
    <property type="evidence" value="ECO:0007669"/>
    <property type="project" value="UniProtKB-SubCell"/>
</dbReference>
<keyword evidence="1" id="KW-0812">Transmembrane</keyword>
<evidence type="ECO:0000256" key="2">
    <source>
        <dbReference type="SAM" id="MobiDB-lite"/>
    </source>
</evidence>
<keyword evidence="4" id="KW-1185">Reference proteome</keyword>
<evidence type="ECO:0000256" key="1">
    <source>
        <dbReference type="RuleBase" id="RU363076"/>
    </source>
</evidence>
<feature type="region of interest" description="Disordered" evidence="2">
    <location>
        <begin position="283"/>
        <end position="305"/>
    </location>
</feature>
<proteinExistence type="inferred from homology"/>
<organism evidence="3 4">
    <name type="scientific">Leucobacter exalbidus</name>
    <dbReference type="NCBI Taxonomy" id="662960"/>
    <lineage>
        <taxon>Bacteria</taxon>
        <taxon>Bacillati</taxon>
        <taxon>Actinomycetota</taxon>
        <taxon>Actinomycetes</taxon>
        <taxon>Micrococcales</taxon>
        <taxon>Microbacteriaceae</taxon>
        <taxon>Leucobacter</taxon>
    </lineage>
</organism>
<accession>A0A940T4Z9</accession>
<feature type="transmembrane region" description="Helical" evidence="1">
    <location>
        <begin position="24"/>
        <end position="44"/>
    </location>
</feature>
<protein>
    <recommendedName>
        <fullName evidence="1">SURF1-like protein</fullName>
    </recommendedName>
</protein>
<evidence type="ECO:0000313" key="3">
    <source>
        <dbReference type="EMBL" id="MBP1327344.1"/>
    </source>
</evidence>
<feature type="transmembrane region" description="Helical" evidence="1">
    <location>
        <begin position="238"/>
        <end position="259"/>
    </location>
</feature>
<dbReference type="AlphaFoldDB" id="A0A940T4Z9"/>